<dbReference type="Proteomes" id="UP000199103">
    <property type="component" value="Chromosome I"/>
</dbReference>
<evidence type="ECO:0000259" key="6">
    <source>
        <dbReference type="Pfam" id="PF00884"/>
    </source>
</evidence>
<evidence type="ECO:0000256" key="1">
    <source>
        <dbReference type="ARBA" id="ARBA00008779"/>
    </source>
</evidence>
<evidence type="ECO:0000256" key="2">
    <source>
        <dbReference type="ARBA" id="ARBA00022723"/>
    </source>
</evidence>
<dbReference type="InterPro" id="IPR024607">
    <property type="entry name" value="Sulfatase_CS"/>
</dbReference>
<dbReference type="PANTHER" id="PTHR42693:SF53">
    <property type="entry name" value="ENDO-4-O-SULFATASE"/>
    <property type="match status" value="1"/>
</dbReference>
<dbReference type="InterPro" id="IPR000917">
    <property type="entry name" value="Sulfatase_N"/>
</dbReference>
<keyword evidence="2" id="KW-0479">Metal-binding</keyword>
<evidence type="ECO:0000256" key="5">
    <source>
        <dbReference type="SAM" id="MobiDB-lite"/>
    </source>
</evidence>
<comment type="similarity">
    <text evidence="1">Belongs to the sulfatase family.</text>
</comment>
<dbReference type="Gene3D" id="3.40.720.10">
    <property type="entry name" value="Alkaline Phosphatase, subunit A"/>
    <property type="match status" value="1"/>
</dbReference>
<accession>A0A1H2A7R5</accession>
<dbReference type="InterPro" id="IPR017850">
    <property type="entry name" value="Alkaline_phosphatase_core_sf"/>
</dbReference>
<sequence>MTVADQDHRRAQQDQAQQQGQARRQGQHRPNVVIILADDMGYSDIGCYGGEIDTPHLDALAARGARLTQFYNTARCSPSRASLMTGLHPHQTGIGILNYDDAPDGYPGTLNDSCVTIAEALRSGGYRSYLSGKWHLASDIHQPSDSWPTRRGFDGFYGTLEGAGSFFQPRTLTRDETNVESETEDPDFYYTDTISTEAVDFLRRHHDQHADDPFFLYVGYTAPHWPLHAPAEDIERYRGRFAAGWDRLREERLQRMIDDGLISADWPLTDRDPRVPAWDEIDDQEWQARRMEVYAAQIDRMDSGVGVIMAELEAQGVVDDTIVIFLSDNGGCAEEMPIETAQEFVTTYVTFDAETRDGRPVRPGNDPSIVPGGEDSYATYGRSWANVSNTPFREYKHWIHEGGIAAPFIVQWPARVQPGVLRRQPHQLTDVLATLLDAAGLQYPERYDNRPILPAEGVSMLPTLIDDATDPERVLYWEHEGNCGVRRGDWKLVRKHGRSWELYDMITDRTELHDRATERPELVTELAASYQAWAERCGVIPREHVLELYRRRGSGLPSE</sequence>
<gene>
    <name evidence="7" type="ORF">SAMN04489812_5733</name>
</gene>
<dbReference type="SUPFAM" id="SSF53649">
    <property type="entry name" value="Alkaline phosphatase-like"/>
    <property type="match status" value="1"/>
</dbReference>
<evidence type="ECO:0000313" key="8">
    <source>
        <dbReference type="Proteomes" id="UP000199103"/>
    </source>
</evidence>
<dbReference type="EMBL" id="LT629772">
    <property type="protein sequence ID" value="SDT42010.1"/>
    <property type="molecule type" value="Genomic_DNA"/>
</dbReference>
<dbReference type="GO" id="GO:0046872">
    <property type="term" value="F:metal ion binding"/>
    <property type="evidence" value="ECO:0007669"/>
    <property type="project" value="UniProtKB-KW"/>
</dbReference>
<proteinExistence type="inferred from homology"/>
<dbReference type="CDD" id="cd16025">
    <property type="entry name" value="PAS_like"/>
    <property type="match status" value="1"/>
</dbReference>
<keyword evidence="3" id="KW-0378">Hydrolase</keyword>
<dbReference type="RefSeq" id="WP_091530358.1">
    <property type="nucleotide sequence ID" value="NZ_LT629772.1"/>
</dbReference>
<feature type="domain" description="Sulfatase N-terminal" evidence="6">
    <location>
        <begin position="30"/>
        <end position="440"/>
    </location>
</feature>
<protein>
    <submittedName>
        <fullName evidence="7">Arylsulfatase</fullName>
    </submittedName>
</protein>
<dbReference type="GO" id="GO:0004065">
    <property type="term" value="F:arylsulfatase activity"/>
    <property type="evidence" value="ECO:0007669"/>
    <property type="project" value="TreeGrafter"/>
</dbReference>
<dbReference type="Gene3D" id="3.30.1120.10">
    <property type="match status" value="1"/>
</dbReference>
<evidence type="ECO:0000313" key="7">
    <source>
        <dbReference type="EMBL" id="SDT42010.1"/>
    </source>
</evidence>
<feature type="compositionally biased region" description="Low complexity" evidence="5">
    <location>
        <begin position="13"/>
        <end position="24"/>
    </location>
</feature>
<name>A0A1H2A7R5_9ACTN</name>
<evidence type="ECO:0000256" key="3">
    <source>
        <dbReference type="ARBA" id="ARBA00022801"/>
    </source>
</evidence>
<keyword evidence="4" id="KW-0106">Calcium</keyword>
<evidence type="ECO:0000256" key="4">
    <source>
        <dbReference type="ARBA" id="ARBA00022837"/>
    </source>
</evidence>
<feature type="compositionally biased region" description="Basic and acidic residues" evidence="5">
    <location>
        <begin position="1"/>
        <end position="12"/>
    </location>
</feature>
<dbReference type="Pfam" id="PF00884">
    <property type="entry name" value="Sulfatase"/>
    <property type="match status" value="1"/>
</dbReference>
<keyword evidence="8" id="KW-1185">Reference proteome</keyword>
<reference evidence="7 8" key="1">
    <citation type="submission" date="2016-10" db="EMBL/GenBank/DDBJ databases">
        <authorList>
            <person name="de Groot N.N."/>
        </authorList>
    </citation>
    <scope>NUCLEOTIDE SEQUENCE [LARGE SCALE GENOMIC DNA]</scope>
    <source>
        <strain evidence="7 8">DSM 21800</strain>
    </source>
</reference>
<organism evidence="7 8">
    <name type="scientific">Microlunatus soli</name>
    <dbReference type="NCBI Taxonomy" id="630515"/>
    <lineage>
        <taxon>Bacteria</taxon>
        <taxon>Bacillati</taxon>
        <taxon>Actinomycetota</taxon>
        <taxon>Actinomycetes</taxon>
        <taxon>Propionibacteriales</taxon>
        <taxon>Propionibacteriaceae</taxon>
        <taxon>Microlunatus</taxon>
    </lineage>
</organism>
<dbReference type="PROSITE" id="PS00149">
    <property type="entry name" value="SULFATASE_2"/>
    <property type="match status" value="1"/>
</dbReference>
<dbReference type="OrthoDB" id="9777306at2"/>
<feature type="region of interest" description="Disordered" evidence="5">
    <location>
        <begin position="1"/>
        <end position="30"/>
    </location>
</feature>
<dbReference type="STRING" id="630515.SAMN04489812_5733"/>
<dbReference type="InterPro" id="IPR050738">
    <property type="entry name" value="Sulfatase"/>
</dbReference>
<dbReference type="AlphaFoldDB" id="A0A1H2A7R5"/>
<dbReference type="PANTHER" id="PTHR42693">
    <property type="entry name" value="ARYLSULFATASE FAMILY MEMBER"/>
    <property type="match status" value="1"/>
</dbReference>
<dbReference type="FunFam" id="3.40.720.10:FF:000047">
    <property type="entry name" value="Arylsulfatase"/>
    <property type="match status" value="1"/>
</dbReference>